<dbReference type="InterPro" id="IPR001138">
    <property type="entry name" value="Zn2Cys6_DnaBD"/>
</dbReference>
<dbReference type="PROSITE" id="PS00463">
    <property type="entry name" value="ZN2_CY6_FUNGAL_1"/>
    <property type="match status" value="1"/>
</dbReference>
<keyword evidence="2" id="KW-0805">Transcription regulation</keyword>
<gene>
    <name evidence="7" type="ORF">LODBEIA_P03010</name>
</gene>
<proteinExistence type="predicted"/>
<dbReference type="PANTHER" id="PTHR47424">
    <property type="entry name" value="REGULATORY PROTEIN GAL4"/>
    <property type="match status" value="1"/>
</dbReference>
<feature type="compositionally biased region" description="Polar residues" evidence="5">
    <location>
        <begin position="1"/>
        <end position="19"/>
    </location>
</feature>
<dbReference type="Proteomes" id="UP001497383">
    <property type="component" value="Chromosome 1"/>
</dbReference>
<evidence type="ECO:0000313" key="7">
    <source>
        <dbReference type="EMBL" id="CAK9435574.1"/>
    </source>
</evidence>
<keyword evidence="1" id="KW-0479">Metal-binding</keyword>
<keyword evidence="8" id="KW-1185">Reference proteome</keyword>
<feature type="compositionally biased region" description="Polar residues" evidence="5">
    <location>
        <begin position="44"/>
        <end position="57"/>
    </location>
</feature>
<evidence type="ECO:0000259" key="6">
    <source>
        <dbReference type="PROSITE" id="PS50048"/>
    </source>
</evidence>
<feature type="compositionally biased region" description="Polar residues" evidence="5">
    <location>
        <begin position="175"/>
        <end position="192"/>
    </location>
</feature>
<dbReference type="SUPFAM" id="SSF57701">
    <property type="entry name" value="Zn2/Cys6 DNA-binding domain"/>
    <property type="match status" value="1"/>
</dbReference>
<evidence type="ECO:0000256" key="2">
    <source>
        <dbReference type="ARBA" id="ARBA00023015"/>
    </source>
</evidence>
<dbReference type="PANTHER" id="PTHR47424:SF6">
    <property type="entry name" value="PROLINE UTILIZATION TRANS-ACTIVATOR"/>
    <property type="match status" value="1"/>
</dbReference>
<feature type="region of interest" description="Disordered" evidence="5">
    <location>
        <begin position="1"/>
        <end position="57"/>
    </location>
</feature>
<dbReference type="RefSeq" id="XP_066827239.1">
    <property type="nucleotide sequence ID" value="XM_066973073.1"/>
</dbReference>
<feature type="domain" description="Zn(2)-C6 fungal-type" evidence="6">
    <location>
        <begin position="65"/>
        <end position="94"/>
    </location>
</feature>
<evidence type="ECO:0000256" key="3">
    <source>
        <dbReference type="ARBA" id="ARBA00023163"/>
    </source>
</evidence>
<reference evidence="7 8" key="1">
    <citation type="submission" date="2024-03" db="EMBL/GenBank/DDBJ databases">
        <authorList>
            <person name="Brejova B."/>
        </authorList>
    </citation>
    <scope>NUCLEOTIDE SEQUENCE [LARGE SCALE GENOMIC DNA]</scope>
    <source>
        <strain evidence="7 8">CBS 14171</strain>
    </source>
</reference>
<feature type="region of interest" description="Disordered" evidence="5">
    <location>
        <begin position="132"/>
        <end position="192"/>
    </location>
</feature>
<evidence type="ECO:0000256" key="1">
    <source>
        <dbReference type="ARBA" id="ARBA00022723"/>
    </source>
</evidence>
<dbReference type="Pfam" id="PF00172">
    <property type="entry name" value="Zn_clus"/>
    <property type="match status" value="1"/>
</dbReference>
<dbReference type="InterPro" id="IPR051127">
    <property type="entry name" value="Fungal_SecMet_Regulators"/>
</dbReference>
<dbReference type="CDD" id="cd12148">
    <property type="entry name" value="fungal_TF_MHR"/>
    <property type="match status" value="1"/>
</dbReference>
<dbReference type="EMBL" id="OZ022405">
    <property type="protein sequence ID" value="CAK9435574.1"/>
    <property type="molecule type" value="Genomic_DNA"/>
</dbReference>
<sequence>MSNHHSSPQITIAALTNNQAEEDHNRPPQDAEADAELASESAAKNETGQHSSASSSARQKRTSLACIRCRTRHIRCPGGEPCKKCHLARTKCEYIEADKKIVVSMKYLSKLHDDIARLKKENASLRIDLKESEQKRLASSPPKYQQQQQDAKHQFSMSHPIQATGGSKIGLNHLGSASSSGHPNYHGTNANAQNGVEVINPSLDKHGRLIQSKTGEKVYVGSSSMTLFGLEIQNLVPSYVSSGLFPNNSIEETSPAASLNLLNGASPKGSRHSSHSASTRESKILESEGNAYKVTLSKTNTRPGLSINFSLPSYSYAMLLVDTFVNYNDGCFYFFNEGLVKQFLTNIYSGKMEENKKILRRNMLREQHYNSQENCIKRDSDDDTILETIWFSKVLLIFSIGEMYLGTESDTHVKKQRQDMKKRAKEQMQNNTLPGAGFFFQASELFTGLFASGAIDNITKDGGIEAMLLYAFYLQVADCTIASYFYFGLALRAALILGWHVDADQENLDRSELEHRRRIWWTVYMYERMLSSKAGLPLSFADDSVSTALPGDFKPDLSDFPRNEADVRSYYIFPPADYINNCVTITQINALILSSLYTKQPRFNILPIVSDLVQRLISWKSSLPEYLDVDYSVDEPKISRLIVNLMTEYFQGINLAVRPLLFHFASKKLKELQTQNQENKYIDLTKYSKNVLSLLNASFQASINTVKSIWSLLPENMVALFGWMDREYLFTSASTLILFNASFGVHEATKNHLDHALVLFTKMKRLGNYPAALRRAQLIKLICVLDFNGVMSDILEKHDDEFRRPSEPAIVEEAPVKKDTEYPTTAHTPPNDLDLLQFASGFQNHAGAEAYSADLDLQGIEDFPILDEEQNLWNEITHEAGWLHVHSTEQPENQNAAYNDVLKDFAYPGS</sequence>
<dbReference type="InterPro" id="IPR007219">
    <property type="entry name" value="XnlR_reg_dom"/>
</dbReference>
<protein>
    <recommendedName>
        <fullName evidence="6">Zn(2)-C6 fungal-type domain-containing protein</fullName>
    </recommendedName>
</protein>
<dbReference type="SMART" id="SM00066">
    <property type="entry name" value="GAL4"/>
    <property type="match status" value="1"/>
</dbReference>
<keyword evidence="3" id="KW-0804">Transcription</keyword>
<feature type="compositionally biased region" description="Polar residues" evidence="5">
    <location>
        <begin position="155"/>
        <end position="165"/>
    </location>
</feature>
<accession>A0ABP0ZIS2</accession>
<dbReference type="InterPro" id="IPR036864">
    <property type="entry name" value="Zn2-C6_fun-type_DNA-bd_sf"/>
</dbReference>
<name>A0ABP0ZIS2_9ASCO</name>
<dbReference type="PROSITE" id="PS50048">
    <property type="entry name" value="ZN2_CY6_FUNGAL_2"/>
    <property type="match status" value="1"/>
</dbReference>
<evidence type="ECO:0000313" key="8">
    <source>
        <dbReference type="Proteomes" id="UP001497383"/>
    </source>
</evidence>
<dbReference type="CDD" id="cd00067">
    <property type="entry name" value="GAL4"/>
    <property type="match status" value="1"/>
</dbReference>
<feature type="region of interest" description="Disordered" evidence="5">
    <location>
        <begin position="260"/>
        <end position="282"/>
    </location>
</feature>
<dbReference type="Pfam" id="PF04082">
    <property type="entry name" value="Fungal_trans"/>
    <property type="match status" value="1"/>
</dbReference>
<organism evidence="7 8">
    <name type="scientific">Lodderomyces beijingensis</name>
    <dbReference type="NCBI Taxonomy" id="1775926"/>
    <lineage>
        <taxon>Eukaryota</taxon>
        <taxon>Fungi</taxon>
        <taxon>Dikarya</taxon>
        <taxon>Ascomycota</taxon>
        <taxon>Saccharomycotina</taxon>
        <taxon>Pichiomycetes</taxon>
        <taxon>Debaryomycetaceae</taxon>
        <taxon>Candida/Lodderomyces clade</taxon>
        <taxon>Lodderomyces</taxon>
    </lineage>
</organism>
<evidence type="ECO:0000256" key="5">
    <source>
        <dbReference type="SAM" id="MobiDB-lite"/>
    </source>
</evidence>
<dbReference type="SMART" id="SM00906">
    <property type="entry name" value="Fungal_trans"/>
    <property type="match status" value="1"/>
</dbReference>
<dbReference type="Gene3D" id="4.10.240.10">
    <property type="entry name" value="Zn(2)-C6 fungal-type DNA-binding domain"/>
    <property type="match status" value="1"/>
</dbReference>
<keyword evidence="4" id="KW-0539">Nucleus</keyword>
<evidence type="ECO:0000256" key="4">
    <source>
        <dbReference type="ARBA" id="ARBA00023242"/>
    </source>
</evidence>
<dbReference type="GeneID" id="92205497"/>